<keyword evidence="2" id="KW-1185">Reference proteome</keyword>
<sequence>MSHYNLRADYPLVVAVSWLERSRWRYFAGRMFARQAHRVPDKSALAPSEMTLQKSGAASRRALIRISTRKPS</sequence>
<proteinExistence type="predicted"/>
<comment type="caution">
    <text evidence="1">The sequence shown here is derived from an EMBL/GenBank/DDBJ whole genome shotgun (WGS) entry which is preliminary data.</text>
</comment>
<evidence type="ECO:0000313" key="1">
    <source>
        <dbReference type="EMBL" id="MFD0740384.1"/>
    </source>
</evidence>
<reference evidence="2" key="1">
    <citation type="journal article" date="2019" name="Int. J. Syst. Evol. Microbiol.">
        <title>The Global Catalogue of Microorganisms (GCM) 10K type strain sequencing project: providing services to taxonomists for standard genome sequencing and annotation.</title>
        <authorList>
            <consortium name="The Broad Institute Genomics Platform"/>
            <consortium name="The Broad Institute Genome Sequencing Center for Infectious Disease"/>
            <person name="Wu L."/>
            <person name="Ma J."/>
        </authorList>
    </citation>
    <scope>NUCLEOTIDE SEQUENCE [LARGE SCALE GENOMIC DNA]</scope>
    <source>
        <strain evidence="2">CCUG 55491</strain>
    </source>
</reference>
<dbReference type="Proteomes" id="UP001597090">
    <property type="component" value="Unassembled WGS sequence"/>
</dbReference>
<dbReference type="RefSeq" id="WP_386813536.1">
    <property type="nucleotide sequence ID" value="NZ_JBHTIH010000008.1"/>
</dbReference>
<gene>
    <name evidence="1" type="ORF">ACFQZQ_13955</name>
</gene>
<accession>A0ABW2YRH0</accession>
<name>A0ABW2YRH0_9GAMM</name>
<dbReference type="EMBL" id="JBHTIH010000008">
    <property type="protein sequence ID" value="MFD0740384.1"/>
    <property type="molecule type" value="Genomic_DNA"/>
</dbReference>
<organism evidence="1 2">
    <name type="scientific">Lysobacter koreensis</name>
    <dbReference type="NCBI Taxonomy" id="266122"/>
    <lineage>
        <taxon>Bacteria</taxon>
        <taxon>Pseudomonadati</taxon>
        <taxon>Pseudomonadota</taxon>
        <taxon>Gammaproteobacteria</taxon>
        <taxon>Lysobacterales</taxon>
        <taxon>Lysobacteraceae</taxon>
        <taxon>Lysobacter</taxon>
    </lineage>
</organism>
<evidence type="ECO:0000313" key="2">
    <source>
        <dbReference type="Proteomes" id="UP001597090"/>
    </source>
</evidence>
<protein>
    <submittedName>
        <fullName evidence="1">Uncharacterized protein</fullName>
    </submittedName>
</protein>